<dbReference type="InterPro" id="IPR015424">
    <property type="entry name" value="PyrdxlP-dep_Trfase"/>
</dbReference>
<dbReference type="RefSeq" id="WP_131282899.1">
    <property type="nucleotide sequence ID" value="NZ_RXLP01000001.1"/>
</dbReference>
<name>A0A4V2MU54_9BIFI</name>
<dbReference type="PANTHER" id="PTHR43525">
    <property type="entry name" value="PROTEIN MALY"/>
    <property type="match status" value="1"/>
</dbReference>
<dbReference type="EMBL" id="RXLP01000001">
    <property type="protein sequence ID" value="TCD55049.1"/>
    <property type="molecule type" value="Genomic_DNA"/>
</dbReference>
<evidence type="ECO:0000256" key="4">
    <source>
        <dbReference type="ARBA" id="ARBA00023239"/>
    </source>
</evidence>
<proteinExistence type="inferred from homology"/>
<evidence type="ECO:0000313" key="7">
    <source>
        <dbReference type="EMBL" id="TCD55049.1"/>
    </source>
</evidence>
<reference evidence="7 8" key="1">
    <citation type="submission" date="2018-12" db="EMBL/GenBank/DDBJ databases">
        <title>Alloscrdovia theropitheci sp. nov: a novel taxon from the feces of the bleeding-herat monkey (Theropithecus geleda).</title>
        <authorList>
            <person name="Modesto M."/>
        </authorList>
    </citation>
    <scope>NUCLEOTIDE SEQUENCE [LARGE SCALE GENOMIC DNA]</scope>
    <source>
        <strain evidence="7 8">GLDI4/2</strain>
    </source>
</reference>
<dbReference type="SUPFAM" id="SSF53383">
    <property type="entry name" value="PLP-dependent transferases"/>
    <property type="match status" value="1"/>
</dbReference>
<keyword evidence="8" id="KW-1185">Reference proteome</keyword>
<dbReference type="InterPro" id="IPR004839">
    <property type="entry name" value="Aminotransferase_I/II_large"/>
</dbReference>
<comment type="caution">
    <text evidence="7">The sequence shown here is derived from an EMBL/GenBank/DDBJ whole genome shotgun (WGS) entry which is preliminary data.</text>
</comment>
<dbReference type="Gene3D" id="3.40.640.10">
    <property type="entry name" value="Type I PLP-dependent aspartate aminotransferase-like (Major domain)"/>
    <property type="match status" value="1"/>
</dbReference>
<dbReference type="NCBIfam" id="TIGR04350">
    <property type="entry name" value="C_S_lyase_PatB"/>
    <property type="match status" value="1"/>
</dbReference>
<dbReference type="InterPro" id="IPR051798">
    <property type="entry name" value="Class-II_PLP-Dep_Aminotrans"/>
</dbReference>
<dbReference type="Gene3D" id="3.90.1150.10">
    <property type="entry name" value="Aspartate Aminotransferase, domain 1"/>
    <property type="match status" value="1"/>
</dbReference>
<keyword evidence="4" id="KW-0456">Lyase</keyword>
<evidence type="ECO:0000256" key="2">
    <source>
        <dbReference type="ARBA" id="ARBA00012224"/>
    </source>
</evidence>
<dbReference type="InterPro" id="IPR027619">
    <property type="entry name" value="C-S_lyase_PatB-like"/>
</dbReference>
<sequence length="399" mass="44757">MFNFDEPTLRTNIDSVKWSSPQEQLQESNTPDRDYLPMWIADMDFETAPAVKQAILDRAANGTFGYSDIPDEFGQTISSWWKNRHHFLIDPSNIIFVSGVVPAISSAVRSLTNVAEKIVVQPPVYNIFYNSIVNNGRRVYEVPLTHDAEENVYSMDFDALENAFSDPLTTMMILCNPHNPTGNIWSKEDLSRLGDLADKYGVIILSDEIHCEVVRPGLAHIPFASASDVCRDVAITCASPSKAFNTAGIHAAYAMIDNPRIRARFERGINNDEVAEPNSFACRAVIAAYTRCEQWLNELNSYIQANKDYATEKITNANIRTRITESNATYLLWLDCSAITDNAQDLVDYIYTTTGLKLASGEIYGANGKSFIRMNVATQRYRVEDGVNRFISAVHNYLS</sequence>
<comment type="similarity">
    <text evidence="5">Belongs to the class-II pyridoxal-phosphate-dependent aminotransferase family. MalY/PatB cystathionine beta-lyase subfamily.</text>
</comment>
<evidence type="ECO:0000256" key="3">
    <source>
        <dbReference type="ARBA" id="ARBA00022898"/>
    </source>
</evidence>
<comment type="cofactor">
    <cofactor evidence="1">
        <name>pyridoxal 5'-phosphate</name>
        <dbReference type="ChEBI" id="CHEBI:597326"/>
    </cofactor>
</comment>
<dbReference type="Pfam" id="PF00155">
    <property type="entry name" value="Aminotran_1_2"/>
    <property type="match status" value="1"/>
</dbReference>
<dbReference type="InterPro" id="IPR015422">
    <property type="entry name" value="PyrdxlP-dep_Trfase_small"/>
</dbReference>
<dbReference type="InterPro" id="IPR015421">
    <property type="entry name" value="PyrdxlP-dep_Trfase_major"/>
</dbReference>
<dbReference type="GO" id="GO:0047804">
    <property type="term" value="F:cysteine-S-conjugate beta-lyase activity"/>
    <property type="evidence" value="ECO:0007669"/>
    <property type="project" value="UniProtKB-EC"/>
</dbReference>
<evidence type="ECO:0000256" key="5">
    <source>
        <dbReference type="ARBA" id="ARBA00037974"/>
    </source>
</evidence>
<feature type="domain" description="Aminotransferase class I/classII large" evidence="6">
    <location>
        <begin position="41"/>
        <end position="380"/>
    </location>
</feature>
<dbReference type="CDD" id="cd00609">
    <property type="entry name" value="AAT_like"/>
    <property type="match status" value="1"/>
</dbReference>
<evidence type="ECO:0000313" key="8">
    <source>
        <dbReference type="Proteomes" id="UP000291289"/>
    </source>
</evidence>
<dbReference type="OrthoDB" id="3224382at2"/>
<protein>
    <recommendedName>
        <fullName evidence="2">cysteine-S-conjugate beta-lyase</fullName>
        <ecNumber evidence="2">4.4.1.13</ecNumber>
    </recommendedName>
</protein>
<dbReference type="PANTHER" id="PTHR43525:SF1">
    <property type="entry name" value="PROTEIN MALY"/>
    <property type="match status" value="1"/>
</dbReference>
<dbReference type="GO" id="GO:0030170">
    <property type="term" value="F:pyridoxal phosphate binding"/>
    <property type="evidence" value="ECO:0007669"/>
    <property type="project" value="InterPro"/>
</dbReference>
<dbReference type="AlphaFoldDB" id="A0A4V2MU54"/>
<dbReference type="EC" id="4.4.1.13" evidence="2"/>
<keyword evidence="7" id="KW-0032">Aminotransferase</keyword>
<accession>A0A4V2MU54</accession>
<keyword evidence="3" id="KW-0663">Pyridoxal phosphate</keyword>
<dbReference type="GO" id="GO:0008483">
    <property type="term" value="F:transaminase activity"/>
    <property type="evidence" value="ECO:0007669"/>
    <property type="project" value="UniProtKB-KW"/>
</dbReference>
<gene>
    <name evidence="7" type="ORF">EJ419_00135</name>
</gene>
<keyword evidence="7" id="KW-0808">Transferase</keyword>
<organism evidence="7 8">
    <name type="scientific">Alloscardovia theropitheci</name>
    <dbReference type="NCBI Taxonomy" id="2496842"/>
    <lineage>
        <taxon>Bacteria</taxon>
        <taxon>Bacillati</taxon>
        <taxon>Actinomycetota</taxon>
        <taxon>Actinomycetes</taxon>
        <taxon>Bifidobacteriales</taxon>
        <taxon>Bifidobacteriaceae</taxon>
        <taxon>Alloscardovia</taxon>
    </lineage>
</organism>
<dbReference type="Proteomes" id="UP000291289">
    <property type="component" value="Unassembled WGS sequence"/>
</dbReference>
<evidence type="ECO:0000259" key="6">
    <source>
        <dbReference type="Pfam" id="PF00155"/>
    </source>
</evidence>
<evidence type="ECO:0000256" key="1">
    <source>
        <dbReference type="ARBA" id="ARBA00001933"/>
    </source>
</evidence>